<organism evidence="2 3">
    <name type="scientific">Rhynchophorus ferrugineus</name>
    <name type="common">Red palm weevil</name>
    <name type="synonym">Curculio ferrugineus</name>
    <dbReference type="NCBI Taxonomy" id="354439"/>
    <lineage>
        <taxon>Eukaryota</taxon>
        <taxon>Metazoa</taxon>
        <taxon>Ecdysozoa</taxon>
        <taxon>Arthropoda</taxon>
        <taxon>Hexapoda</taxon>
        <taxon>Insecta</taxon>
        <taxon>Pterygota</taxon>
        <taxon>Neoptera</taxon>
        <taxon>Endopterygota</taxon>
        <taxon>Coleoptera</taxon>
        <taxon>Polyphaga</taxon>
        <taxon>Cucujiformia</taxon>
        <taxon>Curculionidae</taxon>
        <taxon>Dryophthorinae</taxon>
        <taxon>Rhynchophorus</taxon>
    </lineage>
</organism>
<gene>
    <name evidence="2" type="ORF">GWI33_014290</name>
</gene>
<proteinExistence type="predicted"/>
<dbReference type="AlphaFoldDB" id="A0A834IFE0"/>
<dbReference type="Proteomes" id="UP000625711">
    <property type="component" value="Unassembled WGS sequence"/>
</dbReference>
<sequence>MPVAQHAHKSDELAPPPESRATLPPVWNFPKRDGRGLDLIWTGSTSVRSSELIRFPVILNKARGVAASPLYDATVQSTAVSKVAVASAPSVATRIRQGALPGSKVQENAPFSVSVSSSDRPESLLVNYGNSSGFFVVVLNEIPTEKCFNRSMAEFGSVKTELYDEISVTNAISRLIFQ</sequence>
<keyword evidence="3" id="KW-1185">Reference proteome</keyword>
<evidence type="ECO:0000313" key="2">
    <source>
        <dbReference type="EMBL" id="KAF7272967.1"/>
    </source>
</evidence>
<reference evidence="2" key="1">
    <citation type="submission" date="2020-08" db="EMBL/GenBank/DDBJ databases">
        <title>Genome sequencing and assembly of the red palm weevil Rhynchophorus ferrugineus.</title>
        <authorList>
            <person name="Dias G.B."/>
            <person name="Bergman C.M."/>
            <person name="Manee M."/>
        </authorList>
    </citation>
    <scope>NUCLEOTIDE SEQUENCE</scope>
    <source>
        <strain evidence="2">AA-2017</strain>
        <tissue evidence="2">Whole larva</tissue>
    </source>
</reference>
<feature type="region of interest" description="Disordered" evidence="1">
    <location>
        <begin position="1"/>
        <end position="27"/>
    </location>
</feature>
<evidence type="ECO:0000313" key="3">
    <source>
        <dbReference type="Proteomes" id="UP000625711"/>
    </source>
</evidence>
<comment type="caution">
    <text evidence="2">The sequence shown here is derived from an EMBL/GenBank/DDBJ whole genome shotgun (WGS) entry which is preliminary data.</text>
</comment>
<name>A0A834IFE0_RHYFE</name>
<evidence type="ECO:0000256" key="1">
    <source>
        <dbReference type="SAM" id="MobiDB-lite"/>
    </source>
</evidence>
<protein>
    <submittedName>
        <fullName evidence="2">Uncharacterized protein</fullName>
    </submittedName>
</protein>
<accession>A0A834IFE0</accession>
<dbReference type="EMBL" id="JAACXV010013634">
    <property type="protein sequence ID" value="KAF7272967.1"/>
    <property type="molecule type" value="Genomic_DNA"/>
</dbReference>